<evidence type="ECO:0008006" key="5">
    <source>
        <dbReference type="Google" id="ProtNLM"/>
    </source>
</evidence>
<feature type="transmembrane region" description="Helical" evidence="1">
    <location>
        <begin position="166"/>
        <end position="189"/>
    </location>
</feature>
<reference evidence="3 4" key="1">
    <citation type="journal article" date="2023" name="Mol. Ecol. Resour.">
        <title>Chromosome-level genome assembly of a triploid poplar Populus alba 'Berolinensis'.</title>
        <authorList>
            <person name="Chen S."/>
            <person name="Yu Y."/>
            <person name="Wang X."/>
            <person name="Wang S."/>
            <person name="Zhang T."/>
            <person name="Zhou Y."/>
            <person name="He R."/>
            <person name="Meng N."/>
            <person name="Wang Y."/>
            <person name="Liu W."/>
            <person name="Liu Z."/>
            <person name="Liu J."/>
            <person name="Guo Q."/>
            <person name="Huang H."/>
            <person name="Sederoff R.R."/>
            <person name="Wang G."/>
            <person name="Qu G."/>
            <person name="Chen S."/>
        </authorList>
    </citation>
    <scope>NUCLEOTIDE SEQUENCE [LARGE SCALE GENOMIC DNA]</scope>
    <source>
        <strain evidence="3">SC-2020</strain>
    </source>
</reference>
<dbReference type="EMBL" id="JAQIZT010000001">
    <property type="protein sequence ID" value="KAJ7011558.1"/>
    <property type="molecule type" value="Genomic_DNA"/>
</dbReference>
<keyword evidence="2" id="KW-0732">Signal</keyword>
<keyword evidence="4" id="KW-1185">Reference proteome</keyword>
<evidence type="ECO:0000256" key="1">
    <source>
        <dbReference type="SAM" id="Phobius"/>
    </source>
</evidence>
<feature type="transmembrane region" description="Helical" evidence="1">
    <location>
        <begin position="69"/>
        <end position="92"/>
    </location>
</feature>
<evidence type="ECO:0000256" key="2">
    <source>
        <dbReference type="SAM" id="SignalP"/>
    </source>
</evidence>
<sequence>MGLGLAWLGFLDLTWVLQDLGPLIFYNRWVLHDLVLNKCGCTRLPAGCVGGYCSGSVGLDVFGLWEIRWFVLCSGLVSSLSFRGAGCVYSGIQNLHSSIVKGCWWLFKLIFFVAVGDLGLFVWWEIATVVVVFQLEKNFVLARFVACCLILFWVEENNSVAFYFKGFYWVDWSLLMLCFFCACFAAGYWIFVPIILFHFIGLVTAAVLGFVRVPMLSRLVVYGLSMSFSLLVACDWWLNCCFEVDCMHVISIGVELSLGCRELKHYNFPVSLQL</sequence>
<feature type="chain" id="PRO_5042091877" description="Transmembrane protein" evidence="2">
    <location>
        <begin position="17"/>
        <end position="274"/>
    </location>
</feature>
<keyword evidence="1" id="KW-1133">Transmembrane helix</keyword>
<keyword evidence="1" id="KW-0812">Transmembrane</keyword>
<gene>
    <name evidence="3" type="ORF">NC653_001857</name>
</gene>
<comment type="caution">
    <text evidence="3">The sequence shown here is derived from an EMBL/GenBank/DDBJ whole genome shotgun (WGS) entry which is preliminary data.</text>
</comment>
<feature type="transmembrane region" description="Helical" evidence="1">
    <location>
        <begin position="104"/>
        <end position="126"/>
    </location>
</feature>
<proteinExistence type="predicted"/>
<evidence type="ECO:0000313" key="4">
    <source>
        <dbReference type="Proteomes" id="UP001164929"/>
    </source>
</evidence>
<keyword evidence="1" id="KW-0472">Membrane</keyword>
<organism evidence="3 4">
    <name type="scientific">Populus alba x Populus x berolinensis</name>
    <dbReference type="NCBI Taxonomy" id="444605"/>
    <lineage>
        <taxon>Eukaryota</taxon>
        <taxon>Viridiplantae</taxon>
        <taxon>Streptophyta</taxon>
        <taxon>Embryophyta</taxon>
        <taxon>Tracheophyta</taxon>
        <taxon>Spermatophyta</taxon>
        <taxon>Magnoliopsida</taxon>
        <taxon>eudicotyledons</taxon>
        <taxon>Gunneridae</taxon>
        <taxon>Pentapetalae</taxon>
        <taxon>rosids</taxon>
        <taxon>fabids</taxon>
        <taxon>Malpighiales</taxon>
        <taxon>Salicaceae</taxon>
        <taxon>Saliceae</taxon>
        <taxon>Populus</taxon>
    </lineage>
</organism>
<feature type="signal peptide" evidence="2">
    <location>
        <begin position="1"/>
        <end position="16"/>
    </location>
</feature>
<dbReference type="AlphaFoldDB" id="A0AAD6WG14"/>
<evidence type="ECO:0000313" key="3">
    <source>
        <dbReference type="EMBL" id="KAJ7011558.1"/>
    </source>
</evidence>
<feature type="transmembrane region" description="Helical" evidence="1">
    <location>
        <begin position="195"/>
        <end position="213"/>
    </location>
</feature>
<protein>
    <recommendedName>
        <fullName evidence="5">Transmembrane protein</fullName>
    </recommendedName>
</protein>
<accession>A0AAD6WG14</accession>
<dbReference type="Proteomes" id="UP001164929">
    <property type="component" value="Chromosome 1"/>
</dbReference>
<name>A0AAD6WG14_9ROSI</name>
<feature type="transmembrane region" description="Helical" evidence="1">
    <location>
        <begin position="138"/>
        <end position="154"/>
    </location>
</feature>